<proteinExistence type="predicted"/>
<evidence type="ECO:0000259" key="1">
    <source>
        <dbReference type="Pfam" id="PF06985"/>
    </source>
</evidence>
<evidence type="ECO:0000313" key="3">
    <source>
        <dbReference type="Proteomes" id="UP000295083"/>
    </source>
</evidence>
<dbReference type="PANTHER" id="PTHR33112:SF10">
    <property type="entry name" value="TOL"/>
    <property type="match status" value="1"/>
</dbReference>
<name>A0A4R8PMY5_9PEZI</name>
<dbReference type="EMBL" id="QAPG01010711">
    <property type="protein sequence ID" value="TDZ13710.1"/>
    <property type="molecule type" value="Genomic_DNA"/>
</dbReference>
<reference evidence="2 3" key="1">
    <citation type="submission" date="2018-11" db="EMBL/GenBank/DDBJ databases">
        <title>Genome sequence and assembly of Colletotrichum spinosum.</title>
        <authorList>
            <person name="Gan P."/>
            <person name="Shirasu K."/>
        </authorList>
    </citation>
    <scope>NUCLEOTIDE SEQUENCE [LARGE SCALE GENOMIC DNA]</scope>
    <source>
        <strain evidence="2 3">CBS 515.97</strain>
    </source>
</reference>
<dbReference type="PANTHER" id="PTHR33112">
    <property type="entry name" value="DOMAIN PROTEIN, PUTATIVE-RELATED"/>
    <property type="match status" value="1"/>
</dbReference>
<dbReference type="Pfam" id="PF06985">
    <property type="entry name" value="HET"/>
    <property type="match status" value="1"/>
</dbReference>
<sequence length="686" mass="76921">METGIAPEKPCMFCTAIITNIAFPAFPSSSGFGSESLGRKEALEFAGSPDDACPLCAAIRDAIRTSSTVDLSERPEDVTGTYGKTVLQVFSNSAISLPALKWATLRMTTELGEAMSSVEADIGVSVEDHLRFPGHRHPQFWTSGQTHPGLTPAEDRLLCARNWLEACESRHSFHRECQSHGKYLPARLIDVTSGESLRLVTREQFDHRDKVRYAALSHSWGDAYDEPLRSTSLNVRAFMQDIPQQLLPRTYRDAVRITRGVGIPYLWIDSLCIAQDDSAEWQEEVSRMKSVYKGSTLTIAASDGTDSSWGCLPRDVDLEAAAGKHNHTPAKEVGMHTFSFDDLNERNGRLCNYMVRFQRSKSQRVQKESHLNTRAWAFQEQLVSGRILHCLDSELHWQCRNSYRTQSMQNSHEKMADYGVDCRGGRPMPRSHRTWPSWIEEFTRRNLTHASDRMAAFAGASEYYGTLTYLEPFLGLRRDSLAEDLAWVRAGPTRGSGGVCAPSWTWLACNAPVWVDHWRFEHEDALVENHTHSKVCRVDWQGPRLASPIRTTVFCVRGPVKQMALRLAPGSTNSTTLPGFHLRETSADGPAACARVNCSGQFDSDSHHPGHVESTYTCLLLRSWRRESSAGQQSETFLLLTPTVEVVEVGDDDYEECPGFRRVGIASVTGRRPIFDGAERRELELF</sequence>
<comment type="caution">
    <text evidence="2">The sequence shown here is derived from an EMBL/GenBank/DDBJ whole genome shotgun (WGS) entry which is preliminary data.</text>
</comment>
<dbReference type="Proteomes" id="UP000295083">
    <property type="component" value="Unassembled WGS sequence"/>
</dbReference>
<feature type="domain" description="Heterokaryon incompatibility" evidence="1">
    <location>
        <begin position="213"/>
        <end position="380"/>
    </location>
</feature>
<dbReference type="AlphaFoldDB" id="A0A4R8PMY5"/>
<gene>
    <name evidence="2" type="ORF">C8035_v009097</name>
</gene>
<accession>A0A4R8PMY5</accession>
<protein>
    <recommendedName>
        <fullName evidence="1">Heterokaryon incompatibility domain-containing protein</fullName>
    </recommendedName>
</protein>
<keyword evidence="3" id="KW-1185">Reference proteome</keyword>
<dbReference type="InterPro" id="IPR010730">
    <property type="entry name" value="HET"/>
</dbReference>
<evidence type="ECO:0000313" key="2">
    <source>
        <dbReference type="EMBL" id="TDZ13710.1"/>
    </source>
</evidence>
<organism evidence="2 3">
    <name type="scientific">Colletotrichum spinosum</name>
    <dbReference type="NCBI Taxonomy" id="1347390"/>
    <lineage>
        <taxon>Eukaryota</taxon>
        <taxon>Fungi</taxon>
        <taxon>Dikarya</taxon>
        <taxon>Ascomycota</taxon>
        <taxon>Pezizomycotina</taxon>
        <taxon>Sordariomycetes</taxon>
        <taxon>Hypocreomycetidae</taxon>
        <taxon>Glomerellales</taxon>
        <taxon>Glomerellaceae</taxon>
        <taxon>Colletotrichum</taxon>
        <taxon>Colletotrichum orbiculare species complex</taxon>
    </lineage>
</organism>